<accession>A0A0W0VGX0</accession>
<name>A0A0W0VGX0_9GAMM</name>
<gene>
    <name evidence="1" type="ORF">Lisr_1982</name>
</gene>
<dbReference type="PATRIC" id="fig|454.4.peg.2161"/>
<proteinExistence type="predicted"/>
<keyword evidence="2" id="KW-1185">Reference proteome</keyword>
<dbReference type="EMBL" id="LNYH01000112">
    <property type="protein sequence ID" value="KTD19420.1"/>
    <property type="molecule type" value="Genomic_DNA"/>
</dbReference>
<protein>
    <submittedName>
        <fullName evidence="1">Uncharacterized protein</fullName>
    </submittedName>
</protein>
<dbReference type="RefSeq" id="WP_058502303.1">
    <property type="nucleotide sequence ID" value="NZ_CAAAJA010000071.1"/>
</dbReference>
<comment type="caution">
    <text evidence="1">The sequence shown here is derived from an EMBL/GenBank/DDBJ whole genome shotgun (WGS) entry which is preliminary data.</text>
</comment>
<dbReference type="AlphaFoldDB" id="A0A0W0VGX0"/>
<evidence type="ECO:0000313" key="1">
    <source>
        <dbReference type="EMBL" id="KTD19420.1"/>
    </source>
</evidence>
<evidence type="ECO:0000313" key="2">
    <source>
        <dbReference type="Proteomes" id="UP000054761"/>
    </source>
</evidence>
<dbReference type="Proteomes" id="UP000054761">
    <property type="component" value="Unassembled WGS sequence"/>
</dbReference>
<dbReference type="STRING" id="454.Lisr_1982"/>
<organism evidence="1 2">
    <name type="scientific">Legionella israelensis</name>
    <dbReference type="NCBI Taxonomy" id="454"/>
    <lineage>
        <taxon>Bacteria</taxon>
        <taxon>Pseudomonadati</taxon>
        <taxon>Pseudomonadota</taxon>
        <taxon>Gammaproteobacteria</taxon>
        <taxon>Legionellales</taxon>
        <taxon>Legionellaceae</taxon>
        <taxon>Legionella</taxon>
    </lineage>
</organism>
<reference evidence="1 2" key="1">
    <citation type="submission" date="2015-11" db="EMBL/GenBank/DDBJ databases">
        <title>Genomic analysis of 38 Legionella species identifies large and diverse effector repertoires.</title>
        <authorList>
            <person name="Burstein D."/>
            <person name="Amaro F."/>
            <person name="Zusman T."/>
            <person name="Lifshitz Z."/>
            <person name="Cohen O."/>
            <person name="Gilbert J.A."/>
            <person name="Pupko T."/>
            <person name="Shuman H.A."/>
            <person name="Segal G."/>
        </authorList>
    </citation>
    <scope>NUCLEOTIDE SEQUENCE [LARGE SCALE GENOMIC DNA]</scope>
    <source>
        <strain evidence="1 2">Bercovier 4</strain>
    </source>
</reference>
<dbReference type="OrthoDB" id="5640382at2"/>
<sequence length="269" mass="32292">MQQYSLRKEARQYIKNNRHGGLKTRRFRNHVISKLTQDIYTIKNTPHDWLSFNNDHLKQLANHWHKQKIKPATMLNHLTVIRKFLNDIGNQQTTLTNRQLGIMRNFKKKKKVKITQDFWLQIEEPLIRVILALQVHFGLTYSEAIRIKPNIHTQQSNLWLTREITFNSQDRMIPYRNDVQTSIIDSLKELTQGPYSLLQIYGEQSIKSRLRKSLNQLKLPQSKSWRYLYAKWLNQELSSTLSQYKLNWLIMDEMGLKSRTSLWRYINEQ</sequence>